<dbReference type="AlphaFoldDB" id="A0A0K2V561"/>
<evidence type="ECO:0000313" key="1">
    <source>
        <dbReference type="EMBL" id="CDW45678.1"/>
    </source>
</evidence>
<organism evidence="1">
    <name type="scientific">Lepeophtheirus salmonis</name>
    <name type="common">Salmon louse</name>
    <name type="synonym">Caligus salmonis</name>
    <dbReference type="NCBI Taxonomy" id="72036"/>
    <lineage>
        <taxon>Eukaryota</taxon>
        <taxon>Metazoa</taxon>
        <taxon>Ecdysozoa</taxon>
        <taxon>Arthropoda</taxon>
        <taxon>Crustacea</taxon>
        <taxon>Multicrustacea</taxon>
        <taxon>Hexanauplia</taxon>
        <taxon>Copepoda</taxon>
        <taxon>Siphonostomatoida</taxon>
        <taxon>Caligidae</taxon>
        <taxon>Lepeophtheirus</taxon>
    </lineage>
</organism>
<protein>
    <recommendedName>
        <fullName evidence="2">THAP-type domain-containing protein</fullName>
    </recommendedName>
</protein>
<sequence length="309" mass="35464">LQSELETKYNYYPNFVYLSDGKSININNAVVCSLHFTDNDYRHQSLTNDQPLKLRLLKKDAIPSQFPGPSYLSKKPIKCRKTEKTTVTNRKKSENQKVNHMNQELINSDNVYTLDDLQEKIKKYNIPSSVLFISEDTSLTYFLIEKPSLGAPTIVFCLVIDSNLTFEIYQEKKLLPLFVVSHIVPSKKIYTCSEVLKILATLKGLETNSNHDPIKYIKKQVEAILNIITEVEDDIAKSISFLMEQSLLVLKPNRGKHYSPTLLTVASVWENISPALYKYIFKEGLLKLPTVRYLKDLSSNLNIKPVREL</sequence>
<accession>A0A0K2V561</accession>
<proteinExistence type="predicted"/>
<evidence type="ECO:0008006" key="2">
    <source>
        <dbReference type="Google" id="ProtNLM"/>
    </source>
</evidence>
<name>A0A0K2V561_LEPSM</name>
<reference evidence="1" key="1">
    <citation type="submission" date="2014-05" db="EMBL/GenBank/DDBJ databases">
        <authorList>
            <person name="Chronopoulou M."/>
        </authorList>
    </citation>
    <scope>NUCLEOTIDE SEQUENCE</scope>
    <source>
        <tissue evidence="1">Whole organism</tissue>
    </source>
</reference>
<dbReference type="EMBL" id="HACA01028317">
    <property type="protein sequence ID" value="CDW45678.1"/>
    <property type="molecule type" value="Transcribed_RNA"/>
</dbReference>
<feature type="non-terminal residue" evidence="1">
    <location>
        <position position="1"/>
    </location>
</feature>